<dbReference type="KEGG" id="scac:106089923"/>
<feature type="compositionally biased region" description="Basic and acidic residues" evidence="1">
    <location>
        <begin position="39"/>
        <end position="62"/>
    </location>
</feature>
<evidence type="ECO:0000256" key="1">
    <source>
        <dbReference type="SAM" id="MobiDB-lite"/>
    </source>
</evidence>
<gene>
    <name evidence="3" type="primary">106089923</name>
</gene>
<dbReference type="OrthoDB" id="8038589at2759"/>
<dbReference type="AlphaFoldDB" id="A0A1I8PNY3"/>
<feature type="chain" id="PRO_5009326961" description="DUF4794 domain-containing protein" evidence="2">
    <location>
        <begin position="17"/>
        <end position="369"/>
    </location>
</feature>
<organism evidence="3 4">
    <name type="scientific">Stomoxys calcitrans</name>
    <name type="common">Stable fly</name>
    <name type="synonym">Conops calcitrans</name>
    <dbReference type="NCBI Taxonomy" id="35570"/>
    <lineage>
        <taxon>Eukaryota</taxon>
        <taxon>Metazoa</taxon>
        <taxon>Ecdysozoa</taxon>
        <taxon>Arthropoda</taxon>
        <taxon>Hexapoda</taxon>
        <taxon>Insecta</taxon>
        <taxon>Pterygota</taxon>
        <taxon>Neoptera</taxon>
        <taxon>Endopterygota</taxon>
        <taxon>Diptera</taxon>
        <taxon>Brachycera</taxon>
        <taxon>Muscomorpha</taxon>
        <taxon>Muscoidea</taxon>
        <taxon>Muscidae</taxon>
        <taxon>Stomoxys</taxon>
    </lineage>
</organism>
<feature type="compositionally biased region" description="Low complexity" evidence="1">
    <location>
        <begin position="188"/>
        <end position="209"/>
    </location>
</feature>
<dbReference type="VEuPathDB" id="VectorBase:SCAU009779"/>
<evidence type="ECO:0000313" key="4">
    <source>
        <dbReference type="Proteomes" id="UP000095300"/>
    </source>
</evidence>
<feature type="region of interest" description="Disordered" evidence="1">
    <location>
        <begin position="26"/>
        <end position="62"/>
    </location>
</feature>
<dbReference type="EnsemblMetazoa" id="SCAU009779-RA">
    <property type="protein sequence ID" value="SCAU009779-PA"/>
    <property type="gene ID" value="SCAU009779"/>
</dbReference>
<reference evidence="3" key="1">
    <citation type="submission" date="2020-05" db="UniProtKB">
        <authorList>
            <consortium name="EnsemblMetazoa"/>
        </authorList>
    </citation>
    <scope>IDENTIFICATION</scope>
    <source>
        <strain evidence="3">USDA</strain>
    </source>
</reference>
<name>A0A1I8PNY3_STOCA</name>
<protein>
    <recommendedName>
        <fullName evidence="5">DUF4794 domain-containing protein</fullName>
    </recommendedName>
</protein>
<dbReference type="PROSITE" id="PS51257">
    <property type="entry name" value="PROKAR_LIPOPROTEIN"/>
    <property type="match status" value="1"/>
</dbReference>
<accession>A0A1I8PNY3</accession>
<sequence length="369" mass="42430">MKILLVSLAIIAAACADVSHLGNRYLPPNHQHQLHHHSHGQENHNHQHQHEQPRNQRPTNERVETTIEKHEVIELPTQIEIVKDGQPIYGVQSMSTHIEPMPELRTRYLPPSHEIENLQPPTTQQPRSQQVPYEMPMRNYLPPVHPEMTTTTDVPSTTTEVLRTTTDLVAPDTTTYTAMKEETTEPMTTTMPMSTTTTTTEQDAYESTTLSAPEPTTMPRNRYLPPTSVPAGRYLPPPVSMPEQEYLSPPQSQYLAPNMPEKQYLPPMDVMLPPPSPMPQPTYQQYQEQLVREQQMHQMYREEQMNDMMNAISQMEQQNMITLEPTNADNSAHSQMQPVAPAEPAHVLRSDGYHYKTANDDLRRFRYRH</sequence>
<evidence type="ECO:0008006" key="5">
    <source>
        <dbReference type="Google" id="ProtNLM"/>
    </source>
</evidence>
<evidence type="ECO:0000313" key="3">
    <source>
        <dbReference type="EnsemblMetazoa" id="SCAU009779-PA"/>
    </source>
</evidence>
<evidence type="ECO:0000256" key="2">
    <source>
        <dbReference type="SAM" id="SignalP"/>
    </source>
</evidence>
<feature type="signal peptide" evidence="2">
    <location>
        <begin position="1"/>
        <end position="16"/>
    </location>
</feature>
<feature type="region of interest" description="Disordered" evidence="1">
    <location>
        <begin position="188"/>
        <end position="228"/>
    </location>
</feature>
<dbReference type="Proteomes" id="UP000095300">
    <property type="component" value="Unassembled WGS sequence"/>
</dbReference>
<proteinExistence type="predicted"/>
<keyword evidence="4" id="KW-1185">Reference proteome</keyword>
<keyword evidence="2" id="KW-0732">Signal</keyword>